<reference evidence="8 9" key="1">
    <citation type="submission" date="2020-10" db="EMBL/GenBank/DDBJ databases">
        <title>Mucilaginibacter mali sp. nov., isolated from rhizosphere soil of apple orchard.</title>
        <authorList>
            <person name="Lee J.-S."/>
            <person name="Kim H.S."/>
            <person name="Kim J.-S."/>
        </authorList>
    </citation>
    <scope>NUCLEOTIDE SEQUENCE [LARGE SCALE GENOMIC DNA]</scope>
    <source>
        <strain evidence="8 9">KCTC 23157</strain>
    </source>
</reference>
<dbReference type="RefSeq" id="WP_194105710.1">
    <property type="nucleotide sequence ID" value="NZ_JADFFM010000001.1"/>
</dbReference>
<evidence type="ECO:0000313" key="8">
    <source>
        <dbReference type="EMBL" id="MBE9666344.1"/>
    </source>
</evidence>
<comment type="subcellular location">
    <subcellularLocation>
        <location evidence="1">Cell membrane</location>
        <topology evidence="1">Multi-pass membrane protein</topology>
    </subcellularLocation>
</comment>
<dbReference type="Proteomes" id="UP000632774">
    <property type="component" value="Unassembled WGS sequence"/>
</dbReference>
<feature type="transmembrane region" description="Helical" evidence="6">
    <location>
        <begin position="52"/>
        <end position="72"/>
    </location>
</feature>
<dbReference type="SUPFAM" id="SSF103473">
    <property type="entry name" value="MFS general substrate transporter"/>
    <property type="match status" value="1"/>
</dbReference>
<feature type="transmembrane region" description="Helical" evidence="6">
    <location>
        <begin position="308"/>
        <end position="328"/>
    </location>
</feature>
<dbReference type="PANTHER" id="PTHR43124">
    <property type="entry name" value="PURINE EFFLUX PUMP PBUE"/>
    <property type="match status" value="1"/>
</dbReference>
<feature type="transmembrane region" description="Helical" evidence="6">
    <location>
        <begin position="222"/>
        <end position="246"/>
    </location>
</feature>
<dbReference type="Gene3D" id="1.20.1250.20">
    <property type="entry name" value="MFS general substrate transporter like domains"/>
    <property type="match status" value="2"/>
</dbReference>
<keyword evidence="9" id="KW-1185">Reference proteome</keyword>
<evidence type="ECO:0000256" key="5">
    <source>
        <dbReference type="ARBA" id="ARBA00023136"/>
    </source>
</evidence>
<dbReference type="EMBL" id="JADFFM010000001">
    <property type="protein sequence ID" value="MBE9666344.1"/>
    <property type="molecule type" value="Genomic_DNA"/>
</dbReference>
<keyword evidence="3 6" id="KW-0812">Transmembrane</keyword>
<dbReference type="InterPro" id="IPR050189">
    <property type="entry name" value="MFS_Efflux_Transporters"/>
</dbReference>
<feature type="transmembrane region" description="Helical" evidence="6">
    <location>
        <begin position="148"/>
        <end position="168"/>
    </location>
</feature>
<sequence length="428" mass="46366">MEQQKQEMIPFTGYQKLVIFLLAITQFTVILDFMVMSPLGDMLMKSMNLKPSAFGVAVSAYAFSAGISGLLTAGFADKFDRKKLLLFFYIGFIAGSVFCGLSQTYVQLVASRIITGLFGGVIGSISMAIITDLFALQQRGRVMGFLQMGFGASQVLGIPIGLYLANLMGWEAPFFMVAGLAIIVAIIIMIKMAPIVKHLEIQRDKSAFVHLWHTVAKRDYRIGFTATALLSIGGFMMMPFGSAFAINNLGITNEQLPVLFMISGVSSLFIMPVIGRLSDKISKFKLFVGASIWMMVMCVVYTNLSVTPFFLVIVLNILMMMGIMSRMIPSSALTSAVPDMADRGAFMSINSSLQQIAGGIAAAVSGIIVVQPFKGAPLQNYNIVGYVIVGISVISMLLMSRVSELVRKKTANKPAAVKEGDVVISEGF</sequence>
<dbReference type="PROSITE" id="PS50850">
    <property type="entry name" value="MFS"/>
    <property type="match status" value="1"/>
</dbReference>
<evidence type="ECO:0000256" key="6">
    <source>
        <dbReference type="SAM" id="Phobius"/>
    </source>
</evidence>
<evidence type="ECO:0000256" key="3">
    <source>
        <dbReference type="ARBA" id="ARBA00022692"/>
    </source>
</evidence>
<gene>
    <name evidence="8" type="ORF">IRJ18_08235</name>
</gene>
<feature type="domain" description="Major facilitator superfamily (MFS) profile" evidence="7">
    <location>
        <begin position="18"/>
        <end position="407"/>
    </location>
</feature>
<organism evidence="8 9">
    <name type="scientific">Mucilaginibacter boryungensis</name>
    <dbReference type="NCBI Taxonomy" id="768480"/>
    <lineage>
        <taxon>Bacteria</taxon>
        <taxon>Pseudomonadati</taxon>
        <taxon>Bacteroidota</taxon>
        <taxon>Sphingobacteriia</taxon>
        <taxon>Sphingobacteriales</taxon>
        <taxon>Sphingobacteriaceae</taxon>
        <taxon>Mucilaginibacter</taxon>
    </lineage>
</organism>
<evidence type="ECO:0000256" key="4">
    <source>
        <dbReference type="ARBA" id="ARBA00022989"/>
    </source>
</evidence>
<evidence type="ECO:0000256" key="1">
    <source>
        <dbReference type="ARBA" id="ARBA00004651"/>
    </source>
</evidence>
<proteinExistence type="predicted"/>
<accession>A0ABR9XG25</accession>
<keyword evidence="2" id="KW-1003">Cell membrane</keyword>
<dbReference type="InterPro" id="IPR011701">
    <property type="entry name" value="MFS"/>
</dbReference>
<keyword evidence="4 6" id="KW-1133">Transmembrane helix</keyword>
<evidence type="ECO:0000313" key="9">
    <source>
        <dbReference type="Proteomes" id="UP000632774"/>
    </source>
</evidence>
<evidence type="ECO:0000256" key="2">
    <source>
        <dbReference type="ARBA" id="ARBA00022475"/>
    </source>
</evidence>
<feature type="transmembrane region" description="Helical" evidence="6">
    <location>
        <begin position="258"/>
        <end position="277"/>
    </location>
</feature>
<feature type="transmembrane region" description="Helical" evidence="6">
    <location>
        <begin position="20"/>
        <end position="40"/>
    </location>
</feature>
<protein>
    <submittedName>
        <fullName evidence="8">MFS transporter</fullName>
    </submittedName>
</protein>
<feature type="transmembrane region" description="Helical" evidence="6">
    <location>
        <begin position="84"/>
        <end position="106"/>
    </location>
</feature>
<feature type="transmembrane region" description="Helical" evidence="6">
    <location>
        <begin position="381"/>
        <end position="399"/>
    </location>
</feature>
<evidence type="ECO:0000259" key="7">
    <source>
        <dbReference type="PROSITE" id="PS50850"/>
    </source>
</evidence>
<dbReference type="CDD" id="cd17324">
    <property type="entry name" value="MFS_NepI_like"/>
    <property type="match status" value="1"/>
</dbReference>
<dbReference type="InterPro" id="IPR020846">
    <property type="entry name" value="MFS_dom"/>
</dbReference>
<dbReference type="PANTHER" id="PTHR43124:SF3">
    <property type="entry name" value="CHLORAMPHENICOL EFFLUX PUMP RV0191"/>
    <property type="match status" value="1"/>
</dbReference>
<name>A0ABR9XG25_9SPHI</name>
<dbReference type="InterPro" id="IPR036259">
    <property type="entry name" value="MFS_trans_sf"/>
</dbReference>
<feature type="transmembrane region" description="Helical" evidence="6">
    <location>
        <begin position="174"/>
        <end position="196"/>
    </location>
</feature>
<comment type="caution">
    <text evidence="8">The sequence shown here is derived from an EMBL/GenBank/DDBJ whole genome shotgun (WGS) entry which is preliminary data.</text>
</comment>
<dbReference type="Pfam" id="PF07690">
    <property type="entry name" value="MFS_1"/>
    <property type="match status" value="1"/>
</dbReference>
<feature type="transmembrane region" description="Helical" evidence="6">
    <location>
        <begin position="112"/>
        <end position="136"/>
    </location>
</feature>
<keyword evidence="5 6" id="KW-0472">Membrane</keyword>